<comment type="caution">
    <text evidence="2">The sequence shown here is derived from an EMBL/GenBank/DDBJ whole genome shotgun (WGS) entry which is preliminary data.</text>
</comment>
<protein>
    <submittedName>
        <fullName evidence="2">Nodulation protein NopC</fullName>
    </submittedName>
</protein>
<dbReference type="RefSeq" id="WP_354464737.1">
    <property type="nucleotide sequence ID" value="NZ_JBEWSZ010000010.1"/>
</dbReference>
<evidence type="ECO:0000256" key="1">
    <source>
        <dbReference type="SAM" id="MobiDB-lite"/>
    </source>
</evidence>
<evidence type="ECO:0000313" key="3">
    <source>
        <dbReference type="Proteomes" id="UP001548832"/>
    </source>
</evidence>
<feature type="compositionally biased region" description="Polar residues" evidence="1">
    <location>
        <begin position="51"/>
        <end position="62"/>
    </location>
</feature>
<accession>A0ABV2DR70</accession>
<dbReference type="EMBL" id="JBEWSZ010000010">
    <property type="protein sequence ID" value="MET2832516.1"/>
    <property type="molecule type" value="Genomic_DNA"/>
</dbReference>
<gene>
    <name evidence="2" type="ORF">ABVQ20_36870</name>
</gene>
<proteinExistence type="predicted"/>
<dbReference type="Proteomes" id="UP001548832">
    <property type="component" value="Unassembled WGS sequence"/>
</dbReference>
<reference evidence="2 3" key="1">
    <citation type="submission" date="2024-06" db="EMBL/GenBank/DDBJ databases">
        <authorList>
            <person name="Kim D.-U."/>
        </authorList>
    </citation>
    <scope>NUCLEOTIDE SEQUENCE [LARGE SCALE GENOMIC DNA]</scope>
    <source>
        <strain evidence="2 3">KACC15460</strain>
    </source>
</reference>
<evidence type="ECO:0000313" key="2">
    <source>
        <dbReference type="EMBL" id="MET2832516.1"/>
    </source>
</evidence>
<organism evidence="2 3">
    <name type="scientific">Mesorhizobium shangrilense</name>
    <dbReference type="NCBI Taxonomy" id="460060"/>
    <lineage>
        <taxon>Bacteria</taxon>
        <taxon>Pseudomonadati</taxon>
        <taxon>Pseudomonadota</taxon>
        <taxon>Alphaproteobacteria</taxon>
        <taxon>Hyphomicrobiales</taxon>
        <taxon>Phyllobacteriaceae</taxon>
        <taxon>Mesorhizobium</taxon>
    </lineage>
</organism>
<keyword evidence="3" id="KW-1185">Reference proteome</keyword>
<name>A0ABV2DR70_9HYPH</name>
<sequence>MVAAIGSGIGNIGVSLAHRGHGDSHGQPQHGSTGSSGHNGPVGGSDGADSPTISGDGSQAAAQSEAFEMALRSVAVQLVSDAMADTDDAMAETEEDA</sequence>
<feature type="region of interest" description="Disordered" evidence="1">
    <location>
        <begin position="13"/>
        <end position="64"/>
    </location>
</feature>
<feature type="compositionally biased region" description="Polar residues" evidence="1">
    <location>
        <begin position="26"/>
        <end position="38"/>
    </location>
</feature>